<accession>A0A481TWT9</accession>
<sequence>MLNLASDSRRSLRIVSVSWRRPSSSIEDTINRVSKVT</sequence>
<organismHost>
    <name type="scientific">Homo sapiens</name>
    <name type="common">Human</name>
    <dbReference type="NCBI Taxonomy" id="9606"/>
</organismHost>
<proteinExistence type="predicted"/>
<dbReference type="EMBL" id="MH790660">
    <property type="protein sequence ID" value="QBH85102.1"/>
    <property type="molecule type" value="Genomic_DNA"/>
</dbReference>
<name>A0A481TWT9_HHV2</name>
<protein>
    <submittedName>
        <fullName evidence="1">Uncharacterized protein</fullName>
    </submittedName>
</protein>
<organism evidence="1">
    <name type="scientific">Human herpesvirus 2</name>
    <name type="common">HHV-2</name>
    <name type="synonym">Human herpes simplex virus 2</name>
    <dbReference type="NCBI Taxonomy" id="10310"/>
    <lineage>
        <taxon>Viruses</taxon>
        <taxon>Duplodnaviria</taxon>
        <taxon>Heunggongvirae</taxon>
        <taxon>Peploviricota</taxon>
        <taxon>Herviviricetes</taxon>
        <taxon>Herpesvirales</taxon>
        <taxon>Orthoherpesviridae</taxon>
        <taxon>Alphaherpesvirinae</taxon>
        <taxon>Simplexvirus</taxon>
        <taxon>Simplexvirus humanalpha2</taxon>
    </lineage>
</organism>
<evidence type="ECO:0000313" key="1">
    <source>
        <dbReference type="EMBL" id="QBH85102.1"/>
    </source>
</evidence>
<reference evidence="1" key="1">
    <citation type="submission" date="2018-08" db="EMBL/GenBank/DDBJ databases">
        <title>HSV2 whole genome sequences from clinical isolates.</title>
        <authorList>
            <person name="Roychoudhury P."/>
            <person name="Greninger A.L."/>
            <person name="Jerome K.R."/>
            <person name="Johnston C."/>
            <person name="Wald A."/>
            <person name="Xie H."/>
        </authorList>
    </citation>
    <scope>NUCLEOTIDE SEQUENCE</scope>
    <source>
        <strain evidence="1">2008-483</strain>
    </source>
</reference>